<dbReference type="AlphaFoldDB" id="A0A177DTA3"/>
<protein>
    <submittedName>
        <fullName evidence="2">HET-domain-containing protein</fullName>
    </submittedName>
</protein>
<name>A0A177DTA3_ALTAL</name>
<evidence type="ECO:0000313" key="3">
    <source>
        <dbReference type="Proteomes" id="UP000077248"/>
    </source>
</evidence>
<organism evidence="2 3">
    <name type="scientific">Alternaria alternata</name>
    <name type="common">Alternaria rot fungus</name>
    <name type="synonym">Torula alternata</name>
    <dbReference type="NCBI Taxonomy" id="5599"/>
    <lineage>
        <taxon>Eukaryota</taxon>
        <taxon>Fungi</taxon>
        <taxon>Dikarya</taxon>
        <taxon>Ascomycota</taxon>
        <taxon>Pezizomycotina</taxon>
        <taxon>Dothideomycetes</taxon>
        <taxon>Pleosporomycetidae</taxon>
        <taxon>Pleosporales</taxon>
        <taxon>Pleosporineae</taxon>
        <taxon>Pleosporaceae</taxon>
        <taxon>Alternaria</taxon>
        <taxon>Alternaria sect. Alternaria</taxon>
        <taxon>Alternaria alternata complex</taxon>
    </lineage>
</organism>
<dbReference type="PANTHER" id="PTHR33112">
    <property type="entry name" value="DOMAIN PROTEIN, PUTATIVE-RELATED"/>
    <property type="match status" value="1"/>
</dbReference>
<proteinExistence type="predicted"/>
<dbReference type="STRING" id="5599.A0A177DTA3"/>
<dbReference type="EMBL" id="KV441475">
    <property type="protein sequence ID" value="OAG22009.1"/>
    <property type="molecule type" value="Genomic_DNA"/>
</dbReference>
<dbReference type="Proteomes" id="UP000077248">
    <property type="component" value="Unassembled WGS sequence"/>
</dbReference>
<gene>
    <name evidence="2" type="ORF">CC77DRAFT_1059919</name>
</gene>
<sequence>MDLDVTPVWLLLPGSERTYNQELELYLEQQDPIEATAVEFRSRFDTPSPNLFQSVKLEKLLDPVPMKQLNYWFHDCNTGHTKCSGLQKDAELPTRVLDLCSMPSADVMIEHVHEWEDLFLPSECKLVETITGQLGKYATLSYCWGSGLPFMTTKETLSSRKSGINFRDLPKTLQDATMIARYLGLRYIWIDCLAIVQDDAADWEKESAVMADIYSKSYINIAASNASHCGAGFLGPRKMPLTKRIEIRDDEGDLELYLVAQQTRNNTGRDPLYQRAWVLQEQLLPKRSIHFGSDNMLWRCPNGIEHEEQNKKWTHLYTLSAMVTCIGLPPGVSVGQNAWFQLVRDYTSRGITYSKDKFPAISGIMTVLRRMTDDMSYAGLWKRNFLKWLLWIPKHDIAPFKRPDKWIAPSWSFMSGDGPVDYSLGALSSNMNASLREFCATLEECSVTPKGLNPLGELTAGFARITGTVVALDQISRNSEQHTYFSCSVQMRDRKAHPARVLFDVDTYERCDVLVIAPAFGIATICTNEERSEYVRVGLVVIQTVDLNDAKGDSRHWYPEASDYPEPRSIVLL</sequence>
<accession>A0A177DTA3</accession>
<dbReference type="GeneID" id="29113886"/>
<dbReference type="RefSeq" id="XP_018387430.1">
    <property type="nucleotide sequence ID" value="XM_018528292.1"/>
</dbReference>
<dbReference type="Pfam" id="PF06985">
    <property type="entry name" value="HET"/>
    <property type="match status" value="1"/>
</dbReference>
<evidence type="ECO:0000259" key="1">
    <source>
        <dbReference type="Pfam" id="PF06985"/>
    </source>
</evidence>
<keyword evidence="3" id="KW-1185">Reference proteome</keyword>
<dbReference type="PANTHER" id="PTHR33112:SF16">
    <property type="entry name" value="HETEROKARYON INCOMPATIBILITY DOMAIN-CONTAINING PROTEIN"/>
    <property type="match status" value="1"/>
</dbReference>
<dbReference type="InterPro" id="IPR010730">
    <property type="entry name" value="HET"/>
</dbReference>
<dbReference type="VEuPathDB" id="FungiDB:CC77DRAFT_1059919"/>
<evidence type="ECO:0000313" key="2">
    <source>
        <dbReference type="EMBL" id="OAG22009.1"/>
    </source>
</evidence>
<reference evidence="2 3" key="1">
    <citation type="submission" date="2016-05" db="EMBL/GenBank/DDBJ databases">
        <title>Comparative analysis of secretome profiles of manganese(II)-oxidizing ascomycete fungi.</title>
        <authorList>
            <consortium name="DOE Joint Genome Institute"/>
            <person name="Zeiner C.A."/>
            <person name="Purvine S.O."/>
            <person name="Zink E.M."/>
            <person name="Wu S."/>
            <person name="Pasa-Tolic L."/>
            <person name="Chaput D.L."/>
            <person name="Haridas S."/>
            <person name="Grigoriev I.V."/>
            <person name="Santelli C.M."/>
            <person name="Hansel C.M."/>
        </authorList>
    </citation>
    <scope>NUCLEOTIDE SEQUENCE [LARGE SCALE GENOMIC DNA]</scope>
    <source>
        <strain evidence="2 3">SRC1lrK2f</strain>
    </source>
</reference>
<feature type="domain" description="Heterokaryon incompatibility" evidence="1">
    <location>
        <begin position="137"/>
        <end position="281"/>
    </location>
</feature>
<dbReference type="OMA" id="QITIRAN"/>
<dbReference type="KEGG" id="aalt:CC77DRAFT_1059919"/>